<dbReference type="TAIR" id="AT1G57850"/>
<dbReference type="SUPFAM" id="SSF52200">
    <property type="entry name" value="Toll/Interleukin receptor TIR domain"/>
    <property type="match status" value="1"/>
</dbReference>
<reference evidence="5 6" key="1">
    <citation type="journal article" date="2000" name="Nature">
        <title>Sequence and analysis of chromosome 1 of the plant Arabidopsis thaliana.</title>
        <authorList>
            <person name="Theologis A."/>
            <person name="Ecker J.R."/>
            <person name="Palm C.J."/>
            <person name="Federspiel N.A."/>
            <person name="Kaul S."/>
            <person name="White O."/>
            <person name="Alonso J."/>
            <person name="Altafi H."/>
            <person name="Araujo R."/>
            <person name="Bowman C.L."/>
            <person name="Brooks S.Y."/>
            <person name="Buehler E."/>
            <person name="Chan A."/>
            <person name="Chao Q."/>
            <person name="Chen H."/>
            <person name="Cheuk R.F."/>
            <person name="Chin C.W."/>
            <person name="Chung M.K."/>
            <person name="Conn L."/>
            <person name="Conway A.B."/>
            <person name="Conway A.R."/>
            <person name="Creasy T.H."/>
            <person name="Dewar K."/>
            <person name="Dunn P."/>
            <person name="Etgu P."/>
            <person name="Feldblyum T.V."/>
            <person name="Feng J."/>
            <person name="Fong B."/>
            <person name="Fujii C.Y."/>
            <person name="Gill J.E."/>
            <person name="Goldsmith A.D."/>
            <person name="Haas B."/>
            <person name="Hansen N.F."/>
            <person name="Hughes B."/>
            <person name="Huizar L."/>
            <person name="Hunter J.L."/>
            <person name="Jenkins J."/>
            <person name="Johnson-Hopson C."/>
            <person name="Khan S."/>
            <person name="Khaykin E."/>
            <person name="Kim C.J."/>
            <person name="Koo H.L."/>
            <person name="Kremenetskaia I."/>
            <person name="Kurtz D.B."/>
            <person name="Kwan A."/>
            <person name="Lam B."/>
            <person name="Langin-Hooper S."/>
            <person name="Lee A."/>
            <person name="Lee J.M."/>
            <person name="Lenz C.A."/>
            <person name="Li J.H."/>
            <person name="Li Y."/>
            <person name="Lin X."/>
            <person name="Liu S.X."/>
            <person name="Liu Z.A."/>
            <person name="Luros J.S."/>
            <person name="Maiti R."/>
            <person name="Marziali A."/>
            <person name="Militscher J."/>
            <person name="Miranda M."/>
            <person name="Nguyen M."/>
            <person name="Nierman W.C."/>
            <person name="Osborne B.I."/>
            <person name="Pai G."/>
            <person name="Peterson J."/>
            <person name="Pham P.K."/>
            <person name="Rizzo M."/>
            <person name="Rooney T."/>
            <person name="Rowley D."/>
            <person name="Sakano H."/>
            <person name="Salzberg S.L."/>
            <person name="Schwartz J.R."/>
            <person name="Shinn P."/>
            <person name="Southwick A.M."/>
            <person name="Sun H."/>
            <person name="Tallon L.J."/>
            <person name="Tambunga G."/>
            <person name="Toriumi M.J."/>
            <person name="Town C.D."/>
            <person name="Utterback T."/>
            <person name="Van Aken S."/>
            <person name="Vaysberg M."/>
            <person name="Vysotskaia V.S."/>
            <person name="Walker M."/>
            <person name="Wu D."/>
            <person name="Yu G."/>
            <person name="Fraser C.M."/>
            <person name="Venter J.C."/>
            <person name="Davis R.W."/>
        </authorList>
    </citation>
    <scope>NUCLEOTIDE SEQUENCE [LARGE SCALE GENOMIC DNA]</scope>
    <source>
        <strain evidence="6">cv. Columbia</strain>
    </source>
</reference>
<feature type="region of interest" description="Disordered" evidence="2">
    <location>
        <begin position="1"/>
        <end position="33"/>
    </location>
</feature>
<dbReference type="PROSITE" id="PS50104">
    <property type="entry name" value="TIR"/>
    <property type="match status" value="1"/>
</dbReference>
<name>F4I9N4_ARATH</name>
<evidence type="ECO:0000259" key="3">
    <source>
        <dbReference type="PROSITE" id="PS50104"/>
    </source>
</evidence>
<dbReference type="GO" id="GO:0007165">
    <property type="term" value="P:signal transduction"/>
    <property type="evidence" value="ECO:0007669"/>
    <property type="project" value="InterPro"/>
</dbReference>
<organism evidence="5 6">
    <name type="scientific">Arabidopsis thaliana</name>
    <name type="common">Mouse-ear cress</name>
    <dbReference type="NCBI Taxonomy" id="3702"/>
    <lineage>
        <taxon>Eukaryota</taxon>
        <taxon>Viridiplantae</taxon>
        <taxon>Streptophyta</taxon>
        <taxon>Embryophyta</taxon>
        <taxon>Tracheophyta</taxon>
        <taxon>Spermatophyta</taxon>
        <taxon>Magnoliopsida</taxon>
        <taxon>eudicotyledons</taxon>
        <taxon>Gunneridae</taxon>
        <taxon>Pentapetalae</taxon>
        <taxon>rosids</taxon>
        <taxon>malvids</taxon>
        <taxon>Brassicales</taxon>
        <taxon>Brassicaceae</taxon>
        <taxon>Camelineae</taxon>
        <taxon>Arabidopsis</taxon>
    </lineage>
</organism>
<accession>F4I9N4</accession>
<evidence type="ECO:0000313" key="6">
    <source>
        <dbReference type="Proteomes" id="UP000006548"/>
    </source>
</evidence>
<dbReference type="PANTHER" id="PTHR32009:SF157">
    <property type="entry name" value="DISEASE RESISTANCE PROTEIN RBA1-RELATED"/>
    <property type="match status" value="1"/>
</dbReference>
<feature type="compositionally biased region" description="Basic and acidic residues" evidence="2">
    <location>
        <begin position="24"/>
        <end position="33"/>
    </location>
</feature>
<dbReference type="Proteomes" id="UP000006548">
    <property type="component" value="Chromosome 1"/>
</dbReference>
<dbReference type="ProteomicsDB" id="207779"/>
<dbReference type="Araport" id="AT1G57850"/>
<feature type="compositionally biased region" description="Basic and acidic residues" evidence="2">
    <location>
        <begin position="1"/>
        <end position="10"/>
    </location>
</feature>
<dbReference type="ExpressionAtlas" id="F4I9N4">
    <property type="expression patterns" value="baseline and differential"/>
</dbReference>
<dbReference type="Pfam" id="PF01582">
    <property type="entry name" value="TIR"/>
    <property type="match status" value="1"/>
</dbReference>
<protein>
    <submittedName>
        <fullName evidence="5">Toll-Interleukin-Resistance (TIR) domain family protein</fullName>
    </submittedName>
</protein>
<reference evidence="6" key="2">
    <citation type="journal article" date="2017" name="Plant J.">
        <title>Araport11: a complete reannotation of the Arabidopsis thaliana reference genome.</title>
        <authorList>
            <person name="Cheng C.Y."/>
            <person name="Krishnakumar V."/>
            <person name="Chan A.P."/>
            <person name="Thibaud-Nissen F."/>
            <person name="Schobel S."/>
            <person name="Town C.D."/>
        </authorList>
    </citation>
    <scope>GENOME REANNOTATION</scope>
    <source>
        <strain evidence="6">cv. Columbia</strain>
    </source>
</reference>
<evidence type="ECO:0000313" key="4">
    <source>
        <dbReference type="Araport" id="AT1G57850"/>
    </source>
</evidence>
<sequence length="145" mass="17191">MEQGKKSERSMKKKQRRRWKKREKTREDVNKDKDELRGKTMTNLFVRIKESKIALVIFSSRYAESSWCMDELVKMKKRADKGKLQVIPIFYKVRARDVRGQTGEFGETFWALARTSRGDQIMEWKEALECISNKMGLSLGDKRYS</sequence>
<feature type="compositionally biased region" description="Basic residues" evidence="2">
    <location>
        <begin position="11"/>
        <end position="23"/>
    </location>
</feature>
<dbReference type="KEGG" id="ath:AT1G57850"/>
<dbReference type="SMART" id="SM00255">
    <property type="entry name" value="TIR"/>
    <property type="match status" value="1"/>
</dbReference>
<keyword evidence="1" id="KW-0520">NAD</keyword>
<dbReference type="InterPro" id="IPR000157">
    <property type="entry name" value="TIR_dom"/>
</dbReference>
<evidence type="ECO:0000256" key="2">
    <source>
        <dbReference type="SAM" id="MobiDB-lite"/>
    </source>
</evidence>
<dbReference type="Gene3D" id="3.40.50.10140">
    <property type="entry name" value="Toll/interleukin-1 receptor homology (TIR) domain"/>
    <property type="match status" value="1"/>
</dbReference>
<dbReference type="AlphaFoldDB" id="F4I9N4"/>
<feature type="domain" description="TIR" evidence="3">
    <location>
        <begin position="1"/>
        <end position="145"/>
    </location>
</feature>
<dbReference type="SMR" id="F4I9N4"/>
<gene>
    <name evidence="4 5" type="ordered locus">At1g57850</name>
    <name evidence="5" type="ORF">F12K22.22</name>
    <name evidence="5" type="ORF">F12K22_22</name>
</gene>
<dbReference type="PANTHER" id="PTHR32009">
    <property type="entry name" value="TMV RESISTANCE PROTEIN N-LIKE"/>
    <property type="match status" value="1"/>
</dbReference>
<dbReference type="HOGENOM" id="CLU_1789496_0_0_1"/>
<keyword evidence="6" id="KW-1185">Reference proteome</keyword>
<dbReference type="GeneID" id="842160"/>
<evidence type="ECO:0000313" key="5">
    <source>
        <dbReference type="EMBL" id="AEE33473.1"/>
    </source>
</evidence>
<proteinExistence type="predicted"/>
<evidence type="ECO:0000256" key="1">
    <source>
        <dbReference type="ARBA" id="ARBA00023027"/>
    </source>
</evidence>
<dbReference type="EMBL" id="CP002684">
    <property type="protein sequence ID" value="AEE33473.1"/>
    <property type="molecule type" value="Genomic_DNA"/>
</dbReference>
<dbReference type="InterPro" id="IPR035897">
    <property type="entry name" value="Toll_tir_struct_dom_sf"/>
</dbReference>